<dbReference type="Pfam" id="PF02565">
    <property type="entry name" value="RecO_C"/>
    <property type="match status" value="1"/>
</dbReference>
<dbReference type="SUPFAM" id="SSF57863">
    <property type="entry name" value="ArfGap/RecO-like zinc finger"/>
    <property type="match status" value="1"/>
</dbReference>
<dbReference type="InterPro" id="IPR022572">
    <property type="entry name" value="DNA_rep/recomb_RecO_N"/>
</dbReference>
<keyword evidence="10" id="KW-1185">Reference proteome</keyword>
<dbReference type="SUPFAM" id="SSF50249">
    <property type="entry name" value="Nucleic acid-binding proteins"/>
    <property type="match status" value="1"/>
</dbReference>
<dbReference type="InterPro" id="IPR012340">
    <property type="entry name" value="NA-bd_OB-fold"/>
</dbReference>
<sequence length="254" mass="28718">MFEKVEGFVLKTQDYGETHKIVTLLTPSLGKVGAIARGAKKTKSRMAAITQPFIHGSYLIQPSSGLAVIQQGEVLSSFRKIREDIFKTGYISYLAELTDKLLDPKQYNPFIYQQLLHTVNKINDGQDAEILTMIYEWKMYKEAGFAPVVTQCVSCGKKDQLKAFSISNGGLLCRQCLSIDPNAMAVPEKVAKLMAVFAWVEVEQIGNISVKPENKIILQQIMEQYYEEHGGFYLKSKKFLKQMNKLQDNFSIDK</sequence>
<evidence type="ECO:0000256" key="3">
    <source>
        <dbReference type="ARBA" id="ARBA00022763"/>
    </source>
</evidence>
<evidence type="ECO:0000313" key="10">
    <source>
        <dbReference type="Proteomes" id="UP000831782"/>
    </source>
</evidence>
<evidence type="ECO:0000313" key="9">
    <source>
        <dbReference type="EMBL" id="UOQ47419.1"/>
    </source>
</evidence>
<dbReference type="InterPro" id="IPR042242">
    <property type="entry name" value="RecO_C"/>
</dbReference>
<keyword evidence="5 7" id="KW-0234">DNA repair</keyword>
<comment type="function">
    <text evidence="7">Involved in DNA repair and RecF pathway recombination.</text>
</comment>
<evidence type="ECO:0000256" key="7">
    <source>
        <dbReference type="HAMAP-Rule" id="MF_00201"/>
    </source>
</evidence>
<dbReference type="Proteomes" id="UP000831782">
    <property type="component" value="Chromosome"/>
</dbReference>
<evidence type="ECO:0000256" key="1">
    <source>
        <dbReference type="ARBA" id="ARBA00007452"/>
    </source>
</evidence>
<evidence type="ECO:0000256" key="5">
    <source>
        <dbReference type="ARBA" id="ARBA00023204"/>
    </source>
</evidence>
<dbReference type="EMBL" id="CP095072">
    <property type="protein sequence ID" value="UOQ47419.1"/>
    <property type="molecule type" value="Genomic_DNA"/>
</dbReference>
<keyword evidence="4 7" id="KW-0233">DNA recombination</keyword>
<evidence type="ECO:0000256" key="6">
    <source>
        <dbReference type="ARBA" id="ARBA00033409"/>
    </source>
</evidence>
<dbReference type="RefSeq" id="WP_244716531.1">
    <property type="nucleotide sequence ID" value="NZ_CP095072.1"/>
</dbReference>
<evidence type="ECO:0000256" key="2">
    <source>
        <dbReference type="ARBA" id="ARBA00021310"/>
    </source>
</evidence>
<protein>
    <recommendedName>
        <fullName evidence="2 7">DNA repair protein RecO</fullName>
    </recommendedName>
    <alternativeName>
        <fullName evidence="6 7">Recombination protein O</fullName>
    </alternativeName>
</protein>
<dbReference type="InterPro" id="IPR003717">
    <property type="entry name" value="RecO"/>
</dbReference>
<dbReference type="Pfam" id="PF11967">
    <property type="entry name" value="RecO_N"/>
    <property type="match status" value="1"/>
</dbReference>
<proteinExistence type="inferred from homology"/>
<dbReference type="NCBIfam" id="TIGR00613">
    <property type="entry name" value="reco"/>
    <property type="match status" value="1"/>
</dbReference>
<evidence type="ECO:0000256" key="4">
    <source>
        <dbReference type="ARBA" id="ARBA00023172"/>
    </source>
</evidence>
<dbReference type="Gene3D" id="1.20.1440.120">
    <property type="entry name" value="Recombination protein O, C-terminal domain"/>
    <property type="match status" value="1"/>
</dbReference>
<dbReference type="InterPro" id="IPR037278">
    <property type="entry name" value="ARFGAP/RecO"/>
</dbReference>
<reference evidence="9 10" key="1">
    <citation type="submission" date="2022-04" db="EMBL/GenBank/DDBJ databases">
        <title>Gracilibacillus sp. isolated from saltern.</title>
        <authorList>
            <person name="Won M."/>
            <person name="Lee C.-M."/>
            <person name="Woen H.-Y."/>
            <person name="Kwon S.-W."/>
        </authorList>
    </citation>
    <scope>NUCLEOTIDE SEQUENCE [LARGE SCALE GENOMIC DNA]</scope>
    <source>
        <strain evidence="9 10">SSWR10-1</strain>
    </source>
</reference>
<accession>A0ABY4ET29</accession>
<organism evidence="9 10">
    <name type="scientific">Gracilibacillus caseinilyticus</name>
    <dbReference type="NCBI Taxonomy" id="2932256"/>
    <lineage>
        <taxon>Bacteria</taxon>
        <taxon>Bacillati</taxon>
        <taxon>Bacillota</taxon>
        <taxon>Bacilli</taxon>
        <taxon>Bacillales</taxon>
        <taxon>Bacillaceae</taxon>
        <taxon>Gracilibacillus</taxon>
    </lineage>
</organism>
<dbReference type="PANTHER" id="PTHR33991:SF1">
    <property type="entry name" value="DNA REPAIR PROTEIN RECO"/>
    <property type="match status" value="1"/>
</dbReference>
<dbReference type="HAMAP" id="MF_00201">
    <property type="entry name" value="RecO"/>
    <property type="match status" value="1"/>
</dbReference>
<dbReference type="Gene3D" id="2.40.50.140">
    <property type="entry name" value="Nucleic acid-binding proteins"/>
    <property type="match status" value="1"/>
</dbReference>
<comment type="similarity">
    <text evidence="1 7">Belongs to the RecO family.</text>
</comment>
<gene>
    <name evidence="7 9" type="primary">recO</name>
    <name evidence="9" type="ORF">MUN88_15270</name>
</gene>
<evidence type="ECO:0000259" key="8">
    <source>
        <dbReference type="Pfam" id="PF11967"/>
    </source>
</evidence>
<name>A0ABY4ET29_9BACI</name>
<feature type="domain" description="DNA replication/recombination mediator RecO N-terminal" evidence="8">
    <location>
        <begin position="1"/>
        <end position="78"/>
    </location>
</feature>
<dbReference type="PANTHER" id="PTHR33991">
    <property type="entry name" value="DNA REPAIR PROTEIN RECO"/>
    <property type="match status" value="1"/>
</dbReference>
<keyword evidence="3 7" id="KW-0227">DNA damage</keyword>